<accession>A0A0A9C553</accession>
<organism evidence="1">
    <name type="scientific">Arundo donax</name>
    <name type="common">Giant reed</name>
    <name type="synonym">Donax arundinaceus</name>
    <dbReference type="NCBI Taxonomy" id="35708"/>
    <lineage>
        <taxon>Eukaryota</taxon>
        <taxon>Viridiplantae</taxon>
        <taxon>Streptophyta</taxon>
        <taxon>Embryophyta</taxon>
        <taxon>Tracheophyta</taxon>
        <taxon>Spermatophyta</taxon>
        <taxon>Magnoliopsida</taxon>
        <taxon>Liliopsida</taxon>
        <taxon>Poales</taxon>
        <taxon>Poaceae</taxon>
        <taxon>PACMAD clade</taxon>
        <taxon>Arundinoideae</taxon>
        <taxon>Arundineae</taxon>
        <taxon>Arundo</taxon>
    </lineage>
</organism>
<evidence type="ECO:0000313" key="1">
    <source>
        <dbReference type="EMBL" id="JAD66612.1"/>
    </source>
</evidence>
<protein>
    <submittedName>
        <fullName evidence="1">Uncharacterized protein</fullName>
    </submittedName>
</protein>
<proteinExistence type="predicted"/>
<dbReference type="AlphaFoldDB" id="A0A0A9C553"/>
<sequence length="40" mass="4753">MQTTNLSWCNFLCIYLMYCSNYWMSCNLHTIVNHVDACES</sequence>
<name>A0A0A9C553_ARUDO</name>
<reference evidence="1" key="1">
    <citation type="submission" date="2014-09" db="EMBL/GenBank/DDBJ databases">
        <authorList>
            <person name="Magalhaes I.L.F."/>
            <person name="Oliveira U."/>
            <person name="Santos F.R."/>
            <person name="Vidigal T.H.D.A."/>
            <person name="Brescovit A.D."/>
            <person name="Santos A.J."/>
        </authorList>
    </citation>
    <scope>NUCLEOTIDE SEQUENCE</scope>
    <source>
        <tissue evidence="1">Shoot tissue taken approximately 20 cm above the soil surface</tissue>
    </source>
</reference>
<dbReference type="EMBL" id="GBRH01231283">
    <property type="protein sequence ID" value="JAD66612.1"/>
    <property type="molecule type" value="Transcribed_RNA"/>
</dbReference>
<reference evidence="1" key="2">
    <citation type="journal article" date="2015" name="Data Brief">
        <title>Shoot transcriptome of the giant reed, Arundo donax.</title>
        <authorList>
            <person name="Barrero R.A."/>
            <person name="Guerrero F.D."/>
            <person name="Moolhuijzen P."/>
            <person name="Goolsby J.A."/>
            <person name="Tidwell J."/>
            <person name="Bellgard S.E."/>
            <person name="Bellgard M.I."/>
        </authorList>
    </citation>
    <scope>NUCLEOTIDE SEQUENCE</scope>
    <source>
        <tissue evidence="1">Shoot tissue taken approximately 20 cm above the soil surface</tissue>
    </source>
</reference>